<dbReference type="InterPro" id="IPR017911">
    <property type="entry name" value="MacB-like_ATP-bd"/>
</dbReference>
<dbReference type="GO" id="GO:0005886">
    <property type="term" value="C:plasma membrane"/>
    <property type="evidence" value="ECO:0007669"/>
    <property type="project" value="UniProtKB-SubCell"/>
</dbReference>
<gene>
    <name evidence="10" type="ORF">HX099_08180</name>
</gene>
<organism evidence="10 11">
    <name type="scientific">Thiopseudomonas alkaliphila</name>
    <dbReference type="NCBI Taxonomy" id="1697053"/>
    <lineage>
        <taxon>Bacteria</taxon>
        <taxon>Pseudomonadati</taxon>
        <taxon>Pseudomonadota</taxon>
        <taxon>Gammaproteobacteria</taxon>
        <taxon>Pseudomonadales</taxon>
        <taxon>Pseudomonadaceae</taxon>
        <taxon>Thiopseudomonas</taxon>
    </lineage>
</organism>
<dbReference type="InterPro" id="IPR003439">
    <property type="entry name" value="ABC_transporter-like_ATP-bd"/>
</dbReference>
<keyword evidence="6 10" id="KW-0067">ATP-binding</keyword>
<reference evidence="10" key="1">
    <citation type="submission" date="2020-06" db="EMBL/GenBank/DDBJ databases">
        <authorList>
            <person name="Dong N."/>
        </authorList>
    </citation>
    <scope>NUCLEOTIDE SEQUENCE</scope>
    <source>
        <strain evidence="10">DF46-2-2</strain>
    </source>
</reference>
<dbReference type="SMART" id="SM00382">
    <property type="entry name" value="AAA"/>
    <property type="match status" value="1"/>
</dbReference>
<accession>A0AAW7DR96</accession>
<evidence type="ECO:0000256" key="5">
    <source>
        <dbReference type="ARBA" id="ARBA00022741"/>
    </source>
</evidence>
<dbReference type="InterPro" id="IPR027417">
    <property type="entry name" value="P-loop_NTPase"/>
</dbReference>
<keyword evidence="3" id="KW-1003">Cell membrane</keyword>
<keyword evidence="4" id="KW-0812">Transmembrane</keyword>
<name>A0AAW7DR96_9GAMM</name>
<dbReference type="InterPro" id="IPR003593">
    <property type="entry name" value="AAA+_ATPase"/>
</dbReference>
<evidence type="ECO:0000313" key="11">
    <source>
        <dbReference type="Proteomes" id="UP001173465"/>
    </source>
</evidence>
<keyword evidence="5" id="KW-0547">Nucleotide-binding</keyword>
<evidence type="ECO:0000256" key="7">
    <source>
        <dbReference type="ARBA" id="ARBA00023136"/>
    </source>
</evidence>
<dbReference type="AlphaFoldDB" id="A0AAW7DR96"/>
<comment type="similarity">
    <text evidence="8">Belongs to the ABC transporter superfamily. Macrolide exporter (TC 3.A.1.122) family.</text>
</comment>
<dbReference type="PANTHER" id="PTHR42798">
    <property type="entry name" value="LIPOPROTEIN-RELEASING SYSTEM ATP-BINDING PROTEIN LOLD"/>
    <property type="match status" value="1"/>
</dbReference>
<dbReference type="InterPro" id="IPR017871">
    <property type="entry name" value="ABC_transporter-like_CS"/>
</dbReference>
<dbReference type="RefSeq" id="WP_286593930.1">
    <property type="nucleotide sequence ID" value="NZ_JACANB010000004.1"/>
</dbReference>
<evidence type="ECO:0000256" key="6">
    <source>
        <dbReference type="ARBA" id="ARBA00022840"/>
    </source>
</evidence>
<dbReference type="PROSITE" id="PS50893">
    <property type="entry name" value="ABC_TRANSPORTER_2"/>
    <property type="match status" value="1"/>
</dbReference>
<proteinExistence type="inferred from homology"/>
<keyword evidence="7" id="KW-0472">Membrane</keyword>
<evidence type="ECO:0000256" key="3">
    <source>
        <dbReference type="ARBA" id="ARBA00022475"/>
    </source>
</evidence>
<evidence type="ECO:0000313" key="10">
    <source>
        <dbReference type="EMBL" id="MDM1696634.1"/>
    </source>
</evidence>
<dbReference type="GO" id="GO:1902495">
    <property type="term" value="C:transmembrane transporter complex"/>
    <property type="evidence" value="ECO:0007669"/>
    <property type="project" value="UniProtKB-ARBA"/>
</dbReference>
<feature type="domain" description="ABC transporter" evidence="9">
    <location>
        <begin position="8"/>
        <end position="237"/>
    </location>
</feature>
<dbReference type="Proteomes" id="UP001173465">
    <property type="component" value="Unassembled WGS sequence"/>
</dbReference>
<dbReference type="SUPFAM" id="SSF52540">
    <property type="entry name" value="P-loop containing nucleoside triphosphate hydrolases"/>
    <property type="match status" value="1"/>
</dbReference>
<evidence type="ECO:0000256" key="1">
    <source>
        <dbReference type="ARBA" id="ARBA00004429"/>
    </source>
</evidence>
<protein>
    <submittedName>
        <fullName evidence="10">ABC transporter ATP-binding protein</fullName>
    </submittedName>
</protein>
<reference evidence="10" key="2">
    <citation type="journal article" date="2022" name="Sci. Total Environ.">
        <title>Prevalence, transmission, and molecular epidemiology of tet(X)-positive bacteria among humans, animals, and environmental niches in China: An epidemiological, and genomic-based study.</title>
        <authorList>
            <person name="Dong N."/>
            <person name="Zeng Y."/>
            <person name="Cai C."/>
            <person name="Sun C."/>
            <person name="Lu J."/>
            <person name="Liu C."/>
            <person name="Zhou H."/>
            <person name="Sun Q."/>
            <person name="Shu L."/>
            <person name="Wang H."/>
            <person name="Wang Y."/>
            <person name="Wang S."/>
            <person name="Wu C."/>
            <person name="Chan E.W."/>
            <person name="Chen G."/>
            <person name="Shen Z."/>
            <person name="Chen S."/>
            <person name="Zhang R."/>
        </authorList>
    </citation>
    <scope>NUCLEOTIDE SEQUENCE</scope>
    <source>
        <strain evidence="10">DF46-2-2</strain>
    </source>
</reference>
<dbReference type="CDD" id="cd03255">
    <property type="entry name" value="ABC_MJ0796_LolCDE_FtsE"/>
    <property type="match status" value="1"/>
</dbReference>
<dbReference type="GO" id="GO:0022857">
    <property type="term" value="F:transmembrane transporter activity"/>
    <property type="evidence" value="ECO:0007669"/>
    <property type="project" value="UniProtKB-ARBA"/>
</dbReference>
<dbReference type="PROSITE" id="PS00211">
    <property type="entry name" value="ABC_TRANSPORTER_1"/>
    <property type="match status" value="1"/>
</dbReference>
<comment type="subcellular location">
    <subcellularLocation>
        <location evidence="1">Cell inner membrane</location>
        <topology evidence="1">Multi-pass membrane protein</topology>
    </subcellularLocation>
</comment>
<comment type="caution">
    <text evidence="10">The sequence shown here is derived from an EMBL/GenBank/DDBJ whole genome shotgun (WGS) entry which is preliminary data.</text>
</comment>
<dbReference type="Pfam" id="PF00005">
    <property type="entry name" value="ABC_tran"/>
    <property type="match status" value="1"/>
</dbReference>
<dbReference type="GO" id="GO:0005524">
    <property type="term" value="F:ATP binding"/>
    <property type="evidence" value="ECO:0007669"/>
    <property type="project" value="UniProtKB-KW"/>
</dbReference>
<dbReference type="FunFam" id="3.40.50.300:FF:000032">
    <property type="entry name" value="Export ABC transporter ATP-binding protein"/>
    <property type="match status" value="1"/>
</dbReference>
<evidence type="ECO:0000259" key="9">
    <source>
        <dbReference type="PROSITE" id="PS50893"/>
    </source>
</evidence>
<keyword evidence="2" id="KW-0813">Transport</keyword>
<dbReference type="Gene3D" id="3.40.50.300">
    <property type="entry name" value="P-loop containing nucleotide triphosphate hydrolases"/>
    <property type="match status" value="1"/>
</dbReference>
<dbReference type="EMBL" id="JACANB010000004">
    <property type="protein sequence ID" value="MDM1696634.1"/>
    <property type="molecule type" value="Genomic_DNA"/>
</dbReference>
<dbReference type="PANTHER" id="PTHR42798:SF7">
    <property type="entry name" value="ALPHA-D-RIBOSE 1-METHYLPHOSPHONATE 5-TRIPHOSPHATE SYNTHASE SUBUNIT PHNL"/>
    <property type="match status" value="1"/>
</dbReference>
<dbReference type="GO" id="GO:0016887">
    <property type="term" value="F:ATP hydrolysis activity"/>
    <property type="evidence" value="ECO:0007669"/>
    <property type="project" value="InterPro"/>
</dbReference>
<evidence type="ECO:0000256" key="2">
    <source>
        <dbReference type="ARBA" id="ARBA00022448"/>
    </source>
</evidence>
<evidence type="ECO:0000256" key="4">
    <source>
        <dbReference type="ARBA" id="ARBA00022692"/>
    </source>
</evidence>
<evidence type="ECO:0000256" key="8">
    <source>
        <dbReference type="ARBA" id="ARBA00038388"/>
    </source>
</evidence>
<sequence>MPKTLPILQLSDISKSFNQGILLKPVLSEVNLTLMPGELVALIGQSGSGKSTLLNIMGLLDQASSGELYIQQQPVSGLSDAEKTQLRNQLIGFVFQFHHLLSAFSVLDNVLLPVMLRQGKPKPAHLEYAKQLLAEVGLGDVLQRSALQLSGGQQQRVAIARALINRPKLLLADEPTGNLDSETSAEVFALFKRLNQTLDCSIVVVTHDLSIAQQCPRTVQLKDGQVIYDGDSLGLTS</sequence>